<dbReference type="RefSeq" id="YP_010675242.1">
    <property type="nucleotide sequence ID" value="NC_071001.1"/>
</dbReference>
<reference evidence="3 4" key="1">
    <citation type="submission" date="2020-10" db="EMBL/GenBank/DDBJ databases">
        <title>Novel bacteriophages targeting Providencia spp. as potential agents for phage therapy.</title>
        <authorList>
            <person name="Rakov C."/>
            <person name="Alkalay-Oren S."/>
            <person name="Coppenhagen-Glazer S."/>
            <person name="Hazan R."/>
        </authorList>
    </citation>
    <scope>NUCLEOTIDE SEQUENCE [LARGE SCALE GENOMIC DNA]</scope>
</reference>
<evidence type="ECO:0000256" key="2">
    <source>
        <dbReference type="ARBA" id="ARBA00022801"/>
    </source>
</evidence>
<keyword evidence="1" id="KW-0540">Nuclease</keyword>
<dbReference type="GO" id="GO:0004518">
    <property type="term" value="F:nuclease activity"/>
    <property type="evidence" value="ECO:0007669"/>
    <property type="project" value="UniProtKB-KW"/>
</dbReference>
<sequence length="659" mass="75273">MRKDAIGFFWEDIPVVKERKVKEVIKRTPPEPVWLKDDYLPHLQEALNANFNLYTEQELINAFVTREPLVFDIECYKNYFLIAFMGVNSKKIIYFEMDENTALNVVMLKWIVTNFTIISFNGKHYDEPILTMALHGFDNMLLKEATNFIISENWRPWEILRNYGLKRIDCDHIDIKEVMPGVGVSLKLYGARMHAKQLQDLPFHPETLLNYNQKAIIRWYCINDLDLTDMAYNAVKPDIDLRVDIGKQHGIDVRSRSDAQVAEDVITAEYRALTGRYPPKPKIEDVIGQVLTYDIPEWLHFQTPLMNSVLDLIRGCKFIIGNDGKIINPPELKGLQFVMGGVTYRMGIGGLHSCEKNLVRLPTKGKKRKDADVTSYYPETILGQRLFPPQLGEVFLQIYENIVNVRIAAKKAGEKRKSDSLKITINGAYGKFGSLFSFLYDPKLLLQTTLTGQLALLMLCELLELNGASIVSANTDGIVIEYDEDKEDFVNSIIAYWEGQSKFDMEYTEYKSLHSSNVNNYIAIMADGKIKRKGWFREAGLTKNSTGSIITDAVVEYLDKGTPIRETIKNCTDIRKFVAIRQVKGGAVWNGEYLGGVVRWYISNKEDVPEMIYAKSGNKVAGSTNGVPLMKMEDGIPEDLDYEHYIAKSESYLQDFGYM</sequence>
<dbReference type="Gene3D" id="3.90.1600.10">
    <property type="entry name" value="Palm domain of DNA polymerase"/>
    <property type="match status" value="1"/>
</dbReference>
<dbReference type="GeneID" id="77951565"/>
<dbReference type="GO" id="GO:0016787">
    <property type="term" value="F:hydrolase activity"/>
    <property type="evidence" value="ECO:0007669"/>
    <property type="project" value="UniProtKB-KW"/>
</dbReference>
<dbReference type="Proteomes" id="UP000594422">
    <property type="component" value="Segment"/>
</dbReference>
<name>A0A7S9XH91_9CAUD</name>
<keyword evidence="4" id="KW-1185">Reference proteome</keyword>
<organism evidence="3 4">
    <name type="scientific">Providencia phage PSTCR7</name>
    <dbReference type="NCBI Taxonomy" id="2783549"/>
    <lineage>
        <taxon>Viruses</taxon>
        <taxon>Duplodnaviria</taxon>
        <taxon>Heunggongvirae</taxon>
        <taxon>Uroviricota</taxon>
        <taxon>Caudoviricetes</taxon>
        <taxon>Craquatrovirus</taxon>
        <taxon>Craquatrovirus PSTCR7</taxon>
    </lineage>
</organism>
<evidence type="ECO:0000313" key="3">
    <source>
        <dbReference type="EMBL" id="QPI18455.1"/>
    </source>
</evidence>
<dbReference type="InterPro" id="IPR023211">
    <property type="entry name" value="DNA_pol_palm_dom_sf"/>
</dbReference>
<evidence type="ECO:0000313" key="4">
    <source>
        <dbReference type="Proteomes" id="UP000594422"/>
    </source>
</evidence>
<proteinExistence type="predicted"/>
<evidence type="ECO:0000256" key="1">
    <source>
        <dbReference type="ARBA" id="ARBA00022722"/>
    </source>
</evidence>
<accession>A0A7S9XH91</accession>
<dbReference type="SUPFAM" id="SSF56672">
    <property type="entry name" value="DNA/RNA polymerases"/>
    <property type="match status" value="1"/>
</dbReference>
<dbReference type="KEGG" id="vg:77951565"/>
<keyword evidence="2" id="KW-0378">Hydrolase</keyword>
<protein>
    <submittedName>
        <fullName evidence="3">DNA polymerase B region protein</fullName>
    </submittedName>
</protein>
<dbReference type="InterPro" id="IPR043502">
    <property type="entry name" value="DNA/RNA_pol_sf"/>
</dbReference>
<dbReference type="EMBL" id="MW057861">
    <property type="protein sequence ID" value="QPI18455.1"/>
    <property type="molecule type" value="Genomic_DNA"/>
</dbReference>